<proteinExistence type="predicted"/>
<evidence type="ECO:0000256" key="1">
    <source>
        <dbReference type="SAM" id="MobiDB-lite"/>
    </source>
</evidence>
<feature type="compositionally biased region" description="Polar residues" evidence="1">
    <location>
        <begin position="1"/>
        <end position="12"/>
    </location>
</feature>
<organism evidence="3 4">
    <name type="scientific">Stackebrandtia endophytica</name>
    <dbReference type="NCBI Taxonomy" id="1496996"/>
    <lineage>
        <taxon>Bacteria</taxon>
        <taxon>Bacillati</taxon>
        <taxon>Actinomycetota</taxon>
        <taxon>Actinomycetes</taxon>
        <taxon>Glycomycetales</taxon>
        <taxon>Glycomycetaceae</taxon>
        <taxon>Stackebrandtia</taxon>
    </lineage>
</organism>
<dbReference type="CDD" id="cd02208">
    <property type="entry name" value="cupin_RmlC-like"/>
    <property type="match status" value="1"/>
</dbReference>
<feature type="region of interest" description="Disordered" evidence="1">
    <location>
        <begin position="1"/>
        <end position="22"/>
    </location>
</feature>
<dbReference type="Gene3D" id="2.60.120.10">
    <property type="entry name" value="Jelly Rolls"/>
    <property type="match status" value="1"/>
</dbReference>
<gene>
    <name evidence="3" type="ORF">FB566_0923</name>
</gene>
<dbReference type="InParanoid" id="A0A543AS61"/>
<dbReference type="InterPro" id="IPR011051">
    <property type="entry name" value="RmlC_Cupin_sf"/>
</dbReference>
<dbReference type="Pfam" id="PF10006">
    <property type="entry name" value="DUF2249"/>
    <property type="match status" value="1"/>
</dbReference>
<feature type="domain" description="DUF2249" evidence="2">
    <location>
        <begin position="16"/>
        <end position="85"/>
    </location>
</feature>
<keyword evidence="4" id="KW-1185">Reference proteome</keyword>
<dbReference type="InterPro" id="IPR018720">
    <property type="entry name" value="DUF2249"/>
</dbReference>
<protein>
    <submittedName>
        <fullName evidence="3">Uncharacterized protein (DUF2249 family)</fullName>
    </submittedName>
</protein>
<dbReference type="RefSeq" id="WP_142035258.1">
    <property type="nucleotide sequence ID" value="NZ_JBHTGS010000001.1"/>
</dbReference>
<sequence>MPSDSPRSSGPSTPRVLDVRGIPKPRKHPAIFELYQSLDVGESFILINDHDPRHLRDEFDTDHPGGYEWEYLSRQPRDWQITITKRARTPLPRVLVNTGDLPEEAATGAIWSISASRRDLDSNVIWLPPGEEIGAHTGPDLDVLIHVISGGGSLTTELGEVPLTATDVVYLPRQSLRGFTAGPEGLRYLTVHRRRESLGLNPTRR</sequence>
<dbReference type="OrthoDB" id="8451629at2"/>
<name>A0A543AS61_9ACTN</name>
<dbReference type="EMBL" id="VFOW01000001">
    <property type="protein sequence ID" value="TQL75420.1"/>
    <property type="molecule type" value="Genomic_DNA"/>
</dbReference>
<accession>A0A543AS61</accession>
<dbReference type="SUPFAM" id="SSF51182">
    <property type="entry name" value="RmlC-like cupins"/>
    <property type="match status" value="1"/>
</dbReference>
<dbReference type="InterPro" id="IPR014710">
    <property type="entry name" value="RmlC-like_jellyroll"/>
</dbReference>
<evidence type="ECO:0000313" key="4">
    <source>
        <dbReference type="Proteomes" id="UP000317043"/>
    </source>
</evidence>
<evidence type="ECO:0000313" key="3">
    <source>
        <dbReference type="EMBL" id="TQL75420.1"/>
    </source>
</evidence>
<evidence type="ECO:0000259" key="2">
    <source>
        <dbReference type="Pfam" id="PF10006"/>
    </source>
</evidence>
<dbReference type="AlphaFoldDB" id="A0A543AS61"/>
<dbReference type="Proteomes" id="UP000317043">
    <property type="component" value="Unassembled WGS sequence"/>
</dbReference>
<reference evidence="3 4" key="1">
    <citation type="submission" date="2019-06" db="EMBL/GenBank/DDBJ databases">
        <title>Sequencing the genomes of 1000 actinobacteria strains.</title>
        <authorList>
            <person name="Klenk H.-P."/>
        </authorList>
    </citation>
    <scope>NUCLEOTIDE SEQUENCE [LARGE SCALE GENOMIC DNA]</scope>
    <source>
        <strain evidence="3 4">DSM 45928</strain>
    </source>
</reference>
<comment type="caution">
    <text evidence="3">The sequence shown here is derived from an EMBL/GenBank/DDBJ whole genome shotgun (WGS) entry which is preliminary data.</text>
</comment>